<dbReference type="EMBL" id="MHOT01000001">
    <property type="protein sequence ID" value="OGZ69884.1"/>
    <property type="molecule type" value="Genomic_DNA"/>
</dbReference>
<evidence type="ECO:0000313" key="3">
    <source>
        <dbReference type="Proteomes" id="UP000178820"/>
    </source>
</evidence>
<proteinExistence type="predicted"/>
<accession>A0A1G2I4Y9</accession>
<dbReference type="STRING" id="1802207.A3D44_03225"/>
<protein>
    <recommendedName>
        <fullName evidence="4">Phosphoglycerate mutase</fullName>
    </recommendedName>
</protein>
<dbReference type="SMART" id="SM00855">
    <property type="entry name" value="PGAM"/>
    <property type="match status" value="1"/>
</dbReference>
<gene>
    <name evidence="2" type="ORF">A3D44_03225</name>
</gene>
<dbReference type="Gene3D" id="3.40.50.1240">
    <property type="entry name" value="Phosphoglycerate mutase-like"/>
    <property type="match status" value="1"/>
</dbReference>
<sequence>MKVIIARHAKTNENAGEIIIGQESEVLLNEEGVLQANKLADFLRKETIRVAYVSPQKRAVHTGREVLANHPKVKLIHAPHLKEQNLGIYEALGKAEWKEIKKQAKDPFHLFKPPQGESYLELQKRARVFFDYLMEFHEHDTVFMVSHGGTLGVLYLDLFGKELTEENYRAHKPENTAVTILEISKNSPIKVHKLNSLEHLD</sequence>
<dbReference type="GO" id="GO:0004331">
    <property type="term" value="F:fructose-2,6-bisphosphate 2-phosphatase activity"/>
    <property type="evidence" value="ECO:0007669"/>
    <property type="project" value="TreeGrafter"/>
</dbReference>
<comment type="caution">
    <text evidence="2">The sequence shown here is derived from an EMBL/GenBank/DDBJ whole genome shotgun (WGS) entry which is preliminary data.</text>
</comment>
<dbReference type="SUPFAM" id="SSF53254">
    <property type="entry name" value="Phosphoglycerate mutase-like"/>
    <property type="match status" value="1"/>
</dbReference>
<dbReference type="Pfam" id="PF00300">
    <property type="entry name" value="His_Phos_1"/>
    <property type="match status" value="1"/>
</dbReference>
<dbReference type="InterPro" id="IPR013078">
    <property type="entry name" value="His_Pase_superF_clade-1"/>
</dbReference>
<evidence type="ECO:0000256" key="1">
    <source>
        <dbReference type="ARBA" id="ARBA00022801"/>
    </source>
</evidence>
<dbReference type="Proteomes" id="UP000178820">
    <property type="component" value="Unassembled WGS sequence"/>
</dbReference>
<dbReference type="PANTHER" id="PTHR46517:SF1">
    <property type="entry name" value="FRUCTOSE-2,6-BISPHOSPHATASE TIGAR"/>
    <property type="match status" value="1"/>
</dbReference>
<keyword evidence="1" id="KW-0378">Hydrolase</keyword>
<dbReference type="GO" id="GO:0043456">
    <property type="term" value="P:regulation of pentose-phosphate shunt"/>
    <property type="evidence" value="ECO:0007669"/>
    <property type="project" value="TreeGrafter"/>
</dbReference>
<dbReference type="PANTHER" id="PTHR46517">
    <property type="entry name" value="FRUCTOSE-2,6-BISPHOSPHATASE TIGAR"/>
    <property type="match status" value="1"/>
</dbReference>
<dbReference type="InterPro" id="IPR051695">
    <property type="entry name" value="Phosphoglycerate_Mutase"/>
</dbReference>
<dbReference type="InterPro" id="IPR029033">
    <property type="entry name" value="His_PPase_superfam"/>
</dbReference>
<evidence type="ECO:0008006" key="4">
    <source>
        <dbReference type="Google" id="ProtNLM"/>
    </source>
</evidence>
<organism evidence="2 3">
    <name type="scientific">Candidatus Staskawiczbacteria bacterium RIFCSPHIGHO2_02_FULL_42_22</name>
    <dbReference type="NCBI Taxonomy" id="1802207"/>
    <lineage>
        <taxon>Bacteria</taxon>
        <taxon>Candidatus Staskawicziibacteriota</taxon>
    </lineage>
</organism>
<reference evidence="2 3" key="1">
    <citation type="journal article" date="2016" name="Nat. Commun.">
        <title>Thousands of microbial genomes shed light on interconnected biogeochemical processes in an aquifer system.</title>
        <authorList>
            <person name="Anantharaman K."/>
            <person name="Brown C.T."/>
            <person name="Hug L.A."/>
            <person name="Sharon I."/>
            <person name="Castelle C.J."/>
            <person name="Probst A.J."/>
            <person name="Thomas B.C."/>
            <person name="Singh A."/>
            <person name="Wilkins M.J."/>
            <person name="Karaoz U."/>
            <person name="Brodie E.L."/>
            <person name="Williams K.H."/>
            <person name="Hubbard S.S."/>
            <person name="Banfield J.F."/>
        </authorList>
    </citation>
    <scope>NUCLEOTIDE SEQUENCE [LARGE SCALE GENOMIC DNA]</scope>
</reference>
<evidence type="ECO:0000313" key="2">
    <source>
        <dbReference type="EMBL" id="OGZ69884.1"/>
    </source>
</evidence>
<dbReference type="GO" id="GO:0045820">
    <property type="term" value="P:negative regulation of glycolytic process"/>
    <property type="evidence" value="ECO:0007669"/>
    <property type="project" value="TreeGrafter"/>
</dbReference>
<dbReference type="CDD" id="cd07067">
    <property type="entry name" value="HP_PGM_like"/>
    <property type="match status" value="1"/>
</dbReference>
<name>A0A1G2I4Y9_9BACT</name>
<dbReference type="AlphaFoldDB" id="A0A1G2I4Y9"/>
<dbReference type="GO" id="GO:0005829">
    <property type="term" value="C:cytosol"/>
    <property type="evidence" value="ECO:0007669"/>
    <property type="project" value="TreeGrafter"/>
</dbReference>